<feature type="domain" description="SH3b" evidence="1">
    <location>
        <begin position="24"/>
        <end position="92"/>
    </location>
</feature>
<sequence length="418" mass="47599">MSTRISYIFIIFGLFTISCISTSKGFGYVTQNEANAYGKPSLKSPVSFKIDRNIPYDVLSAKVQDTDSVKGSAWIKIRQKEKVGYVQLGDAHLQYGIQLFMPVVENKYGIVTATQLLLRDYPGTNGKIIEKLKTRELVEILDLGQNQISVQGTNGVWAKVKAKNDNIGFLFVPYIMRGSSSEELLEKKNLEVEEEGWGYLVKPVDRIFSYFNEKFQSKDVSELREGDFIKVKKRIVTPEGKVFFHVIKDEAKTPFFEEETKYNVLVDGYIPSNYLKVSRRYASLHLSVHPQNQINRKIIEKLDSLNSKDIDMNSLLIDKFTFKGKSYFAVTTKFLSNYTSCEGFFCGDAENIFVFVKSGNDYEKIFETMGDKVTFYDYGGYNISVTDISPPEGEGPSGVETKRNYKFNGKEFVIQPIE</sequence>
<reference evidence="2 3" key="1">
    <citation type="submission" date="2017-07" db="EMBL/GenBank/DDBJ databases">
        <title>Leptospira spp. isolated from tropical soils.</title>
        <authorList>
            <person name="Thibeaux R."/>
            <person name="Iraola G."/>
            <person name="Ferres I."/>
            <person name="Bierque E."/>
            <person name="Girault D."/>
            <person name="Soupe-Gilbert M.-E."/>
            <person name="Picardeau M."/>
            <person name="Goarant C."/>
        </authorList>
    </citation>
    <scope>NUCLEOTIDE SEQUENCE [LARGE SCALE GENOMIC DNA]</scope>
    <source>
        <strain evidence="2 3">FH2-B-D1</strain>
    </source>
</reference>
<feature type="domain" description="SH3b" evidence="1">
    <location>
        <begin position="106"/>
        <end position="179"/>
    </location>
</feature>
<dbReference type="PROSITE" id="PS51257">
    <property type="entry name" value="PROKAR_LIPOPROTEIN"/>
    <property type="match status" value="1"/>
</dbReference>
<dbReference type="EMBL" id="NPDU01000126">
    <property type="protein sequence ID" value="PJZ59509.1"/>
    <property type="molecule type" value="Genomic_DNA"/>
</dbReference>
<evidence type="ECO:0000313" key="3">
    <source>
        <dbReference type="Proteomes" id="UP000232149"/>
    </source>
</evidence>
<name>A0ABX4NRP9_9LEPT</name>
<dbReference type="Gene3D" id="2.30.30.40">
    <property type="entry name" value="SH3 Domains"/>
    <property type="match status" value="1"/>
</dbReference>
<comment type="caution">
    <text evidence="2">The sequence shown here is derived from an EMBL/GenBank/DDBJ whole genome shotgun (WGS) entry which is preliminary data.</text>
</comment>
<dbReference type="Proteomes" id="UP000232149">
    <property type="component" value="Unassembled WGS sequence"/>
</dbReference>
<evidence type="ECO:0000313" key="2">
    <source>
        <dbReference type="EMBL" id="PJZ59509.1"/>
    </source>
</evidence>
<dbReference type="InterPro" id="IPR003646">
    <property type="entry name" value="SH3-like_bac-type"/>
</dbReference>
<dbReference type="SMART" id="SM00287">
    <property type="entry name" value="SH3b"/>
    <property type="match status" value="2"/>
</dbReference>
<gene>
    <name evidence="2" type="ORF">CH376_23325</name>
</gene>
<accession>A0ABX4NRP9</accession>
<protein>
    <recommendedName>
        <fullName evidence="1">SH3b domain-containing protein</fullName>
    </recommendedName>
</protein>
<evidence type="ECO:0000259" key="1">
    <source>
        <dbReference type="SMART" id="SM00287"/>
    </source>
</evidence>
<proteinExistence type="predicted"/>
<organism evidence="2 3">
    <name type="scientific">Leptospira adleri</name>
    <dbReference type="NCBI Taxonomy" id="2023186"/>
    <lineage>
        <taxon>Bacteria</taxon>
        <taxon>Pseudomonadati</taxon>
        <taxon>Spirochaetota</taxon>
        <taxon>Spirochaetia</taxon>
        <taxon>Leptospirales</taxon>
        <taxon>Leptospiraceae</taxon>
        <taxon>Leptospira</taxon>
    </lineage>
</organism>
<keyword evidence="3" id="KW-1185">Reference proteome</keyword>